<dbReference type="EMBL" id="CAUOFW020001414">
    <property type="protein sequence ID" value="CAK9144680.1"/>
    <property type="molecule type" value="Genomic_DNA"/>
</dbReference>
<gene>
    <name evidence="1" type="ORF">ILEXP_LOCUS12441</name>
</gene>
<organism evidence="1 2">
    <name type="scientific">Ilex paraguariensis</name>
    <name type="common">yerba mate</name>
    <dbReference type="NCBI Taxonomy" id="185542"/>
    <lineage>
        <taxon>Eukaryota</taxon>
        <taxon>Viridiplantae</taxon>
        <taxon>Streptophyta</taxon>
        <taxon>Embryophyta</taxon>
        <taxon>Tracheophyta</taxon>
        <taxon>Spermatophyta</taxon>
        <taxon>Magnoliopsida</taxon>
        <taxon>eudicotyledons</taxon>
        <taxon>Gunneridae</taxon>
        <taxon>Pentapetalae</taxon>
        <taxon>asterids</taxon>
        <taxon>campanulids</taxon>
        <taxon>Aquifoliales</taxon>
        <taxon>Aquifoliaceae</taxon>
        <taxon>Ilex</taxon>
    </lineage>
</organism>
<sequence>MDLSSPKYLEAPPLFTSPGEASLENNAGFYRTSRDNPFLDPICKLNLKETSEFVKSFPMANNGLESRGFVDVSAERGAEGVNSVTKRNVEAPSTPGRPIFNFSVGNNLSRKSFPSKWDDAEKWLISGSSCHDSPAHHHGFKPSDFSKMAKHCIGVKPQGGEVFAEKSRVTEEKVSKAISAFQVPISLDHHSSARTFNEFSASAHVLLKGDNLSPP</sequence>
<dbReference type="AlphaFoldDB" id="A0ABC8RI76"/>
<name>A0ABC8RI76_9AQUA</name>
<comment type="caution">
    <text evidence="1">The sequence shown here is derived from an EMBL/GenBank/DDBJ whole genome shotgun (WGS) entry which is preliminary data.</text>
</comment>
<evidence type="ECO:0000313" key="1">
    <source>
        <dbReference type="EMBL" id="CAK9144680.1"/>
    </source>
</evidence>
<protein>
    <submittedName>
        <fullName evidence="1">Uncharacterized protein</fullName>
    </submittedName>
</protein>
<reference evidence="1 2" key="1">
    <citation type="submission" date="2024-02" db="EMBL/GenBank/DDBJ databases">
        <authorList>
            <person name="Vignale AGUSTIN F."/>
            <person name="Sosa J E."/>
            <person name="Modenutti C."/>
        </authorList>
    </citation>
    <scope>NUCLEOTIDE SEQUENCE [LARGE SCALE GENOMIC DNA]</scope>
</reference>
<accession>A0ABC8RI76</accession>
<evidence type="ECO:0000313" key="2">
    <source>
        <dbReference type="Proteomes" id="UP001642360"/>
    </source>
</evidence>
<proteinExistence type="predicted"/>
<keyword evidence="2" id="KW-1185">Reference proteome</keyword>
<dbReference type="Proteomes" id="UP001642360">
    <property type="component" value="Unassembled WGS sequence"/>
</dbReference>